<gene>
    <name evidence="8" type="ORF">INT44_007119</name>
</gene>
<keyword evidence="5" id="KW-0472">Membrane</keyword>
<keyword evidence="5" id="KW-0812">Transmembrane</keyword>
<comment type="similarity">
    <text evidence="1">Belongs to the DENR family.</text>
</comment>
<dbReference type="GO" id="GO:0003729">
    <property type="term" value="F:mRNA binding"/>
    <property type="evidence" value="ECO:0007669"/>
    <property type="project" value="TreeGrafter"/>
</dbReference>
<feature type="transmembrane region" description="Helical" evidence="5">
    <location>
        <begin position="557"/>
        <end position="579"/>
    </location>
</feature>
<dbReference type="CDD" id="cd00179">
    <property type="entry name" value="SynN"/>
    <property type="match status" value="1"/>
</dbReference>
<dbReference type="PANTHER" id="PTHR12789">
    <property type="entry name" value="DENSITY-REGULATED PROTEIN HOMOLOG"/>
    <property type="match status" value="1"/>
</dbReference>
<dbReference type="GO" id="GO:0001731">
    <property type="term" value="P:formation of translation preinitiation complex"/>
    <property type="evidence" value="ECO:0007669"/>
    <property type="project" value="TreeGrafter"/>
</dbReference>
<evidence type="ECO:0000256" key="1">
    <source>
        <dbReference type="ARBA" id="ARBA00007514"/>
    </source>
</evidence>
<dbReference type="OrthoDB" id="10255013at2759"/>
<evidence type="ECO:0000256" key="2">
    <source>
        <dbReference type="ARBA" id="ARBA00011742"/>
    </source>
</evidence>
<dbReference type="Proteomes" id="UP000612746">
    <property type="component" value="Unassembled WGS sequence"/>
</dbReference>
<protein>
    <recommendedName>
        <fullName evidence="3">Translation machinery-associated protein 22</fullName>
    </recommendedName>
</protein>
<dbReference type="PANTHER" id="PTHR12789:SF0">
    <property type="entry name" value="DENSITY-REGULATED PROTEIN"/>
    <property type="match status" value="1"/>
</dbReference>
<dbReference type="InterPro" id="IPR010989">
    <property type="entry name" value="SNARE"/>
</dbReference>
<dbReference type="InterPro" id="IPR000727">
    <property type="entry name" value="T_SNARE_dom"/>
</dbReference>
<accession>A0A8H7UB81</accession>
<dbReference type="Pfam" id="PF21023">
    <property type="entry name" value="DENR_N"/>
    <property type="match status" value="1"/>
</dbReference>
<dbReference type="Pfam" id="PF05739">
    <property type="entry name" value="SNARE"/>
    <property type="match status" value="1"/>
</dbReference>
<sequence>MIAQEVLYCGVCSMPPEFCEFSGTQGKCKAWLQKNNSKEFGRIYGQTEEIEKGVEGIQIEEKPEEKKNDRSLVKDKSAQLEAKLEKENRKKMESHVIIKRVERTKRKCVTTIHGLEVFDVELKKAAKMFANRFACGSSVAKNNQNQDEIVVQGDFSDELLDLILANWPHIPEDNIDLVEDKKKKFTMSRDRLAELRVSMPTGCIWAGSWATPAKTTEDMADPIFFLPTSSRLSDEYDELPPPIPTSYQRSPTPPRSASFQSDRDDYSHRQSPVQPSPAYQKSSRGDRYAEPKYSDHYEMTPPPAKTGGDALASTEGFFNEVEGIKELVRNINDQIIKIEELHSLSLVNINEQQSEENSHQLDRMVKRTTKMNNQAKDRIKAIELSNARMPPTSGELPMRKTQHAALKKRFLETIQRYQDIERTFEKKYRQRVERQIRIGKDGGVKPDASPEEIDQVLDSDEPPQIFAQSLMQQQRSGQARAVLSEVQNRHVDIKKIERTILELHELFIQMNMLVENQGEMLKEIDMHAQDTVIHLEEGNKHVDRAITSAKATRKKKWFCVILVIILLIVAAFCIWWFAFKVSVGGRCGS</sequence>
<dbReference type="SUPFAM" id="SSF55159">
    <property type="entry name" value="eIF1-like"/>
    <property type="match status" value="1"/>
</dbReference>
<dbReference type="CDD" id="cd15849">
    <property type="entry name" value="SNARE_Sso1"/>
    <property type="match status" value="1"/>
</dbReference>
<dbReference type="GO" id="GO:0016020">
    <property type="term" value="C:membrane"/>
    <property type="evidence" value="ECO:0007669"/>
    <property type="project" value="InterPro"/>
</dbReference>
<reference evidence="8" key="1">
    <citation type="submission" date="2020-12" db="EMBL/GenBank/DDBJ databases">
        <title>Metabolic potential, ecology and presence of endohyphal bacteria is reflected in genomic diversity of Mucoromycotina.</title>
        <authorList>
            <person name="Muszewska A."/>
            <person name="Okrasinska A."/>
            <person name="Steczkiewicz K."/>
            <person name="Drgas O."/>
            <person name="Orlowska M."/>
            <person name="Perlinska-Lenart U."/>
            <person name="Aleksandrzak-Piekarczyk T."/>
            <person name="Szatraj K."/>
            <person name="Zielenkiewicz U."/>
            <person name="Pilsyk S."/>
            <person name="Malc E."/>
            <person name="Mieczkowski P."/>
            <person name="Kruszewska J.S."/>
            <person name="Biernat P."/>
            <person name="Pawlowska J."/>
        </authorList>
    </citation>
    <scope>NUCLEOTIDE SEQUENCE</scope>
    <source>
        <strain evidence="8">WA0000051536</strain>
    </source>
</reference>
<evidence type="ECO:0000313" key="9">
    <source>
        <dbReference type="Proteomes" id="UP000612746"/>
    </source>
</evidence>
<evidence type="ECO:0000259" key="7">
    <source>
        <dbReference type="PROSITE" id="PS50296"/>
    </source>
</evidence>
<dbReference type="InterPro" id="IPR046447">
    <property type="entry name" value="DENR_C"/>
</dbReference>
<dbReference type="GO" id="GO:0003743">
    <property type="term" value="F:translation initiation factor activity"/>
    <property type="evidence" value="ECO:0007669"/>
    <property type="project" value="InterPro"/>
</dbReference>
<feature type="compositionally biased region" description="Basic and acidic residues" evidence="4">
    <location>
        <begin position="283"/>
        <end position="298"/>
    </location>
</feature>
<evidence type="ECO:0000256" key="3">
    <source>
        <dbReference type="ARBA" id="ARBA00020058"/>
    </source>
</evidence>
<proteinExistence type="inferred from homology"/>
<evidence type="ECO:0000256" key="5">
    <source>
        <dbReference type="SAM" id="Phobius"/>
    </source>
</evidence>
<dbReference type="Gene3D" id="1.20.58.70">
    <property type="match status" value="1"/>
</dbReference>
<dbReference type="SMART" id="SM00397">
    <property type="entry name" value="t_SNARE"/>
    <property type="match status" value="1"/>
</dbReference>
<evidence type="ECO:0000313" key="8">
    <source>
        <dbReference type="EMBL" id="KAG2173528.1"/>
    </source>
</evidence>
<dbReference type="AlphaFoldDB" id="A0A8H7UB81"/>
<dbReference type="SMART" id="SM00503">
    <property type="entry name" value="SynN"/>
    <property type="match status" value="1"/>
</dbReference>
<dbReference type="InterPro" id="IPR005873">
    <property type="entry name" value="DENR_eukaryotes"/>
</dbReference>
<dbReference type="Pfam" id="PF01253">
    <property type="entry name" value="SUI1"/>
    <property type="match status" value="1"/>
</dbReference>
<dbReference type="InterPro" id="IPR036877">
    <property type="entry name" value="SUI1_dom_sf"/>
</dbReference>
<dbReference type="GO" id="GO:0002188">
    <property type="term" value="P:translation reinitiation"/>
    <property type="evidence" value="ECO:0007669"/>
    <property type="project" value="TreeGrafter"/>
</dbReference>
<dbReference type="InterPro" id="IPR048517">
    <property type="entry name" value="DENR_N"/>
</dbReference>
<evidence type="ECO:0000259" key="6">
    <source>
        <dbReference type="PROSITE" id="PS50192"/>
    </source>
</evidence>
<feature type="compositionally biased region" description="Polar residues" evidence="4">
    <location>
        <begin position="269"/>
        <end position="282"/>
    </location>
</feature>
<dbReference type="PROSITE" id="PS50192">
    <property type="entry name" value="T_SNARE"/>
    <property type="match status" value="1"/>
</dbReference>
<feature type="domain" description="SUI1" evidence="7">
    <location>
        <begin position="96"/>
        <end position="167"/>
    </location>
</feature>
<keyword evidence="5" id="KW-1133">Transmembrane helix</keyword>
<dbReference type="PROSITE" id="PS50296">
    <property type="entry name" value="SUI1"/>
    <property type="match status" value="1"/>
</dbReference>
<dbReference type="EMBL" id="JAEPRA010000018">
    <property type="protein sequence ID" value="KAG2173528.1"/>
    <property type="molecule type" value="Genomic_DNA"/>
</dbReference>
<name>A0A8H7UB81_9FUNG</name>
<evidence type="ECO:0000256" key="4">
    <source>
        <dbReference type="SAM" id="MobiDB-lite"/>
    </source>
</evidence>
<feature type="domain" description="T-SNARE coiled-coil homology" evidence="6">
    <location>
        <begin position="483"/>
        <end position="545"/>
    </location>
</feature>
<keyword evidence="9" id="KW-1185">Reference proteome</keyword>
<dbReference type="CDD" id="cd11607">
    <property type="entry name" value="DENR_C"/>
    <property type="match status" value="1"/>
</dbReference>
<dbReference type="InterPro" id="IPR050318">
    <property type="entry name" value="DENR/SUI1_TIF"/>
</dbReference>
<dbReference type="InterPro" id="IPR001950">
    <property type="entry name" value="SUI1"/>
</dbReference>
<feature type="region of interest" description="Disordered" evidence="4">
    <location>
        <begin position="232"/>
        <end position="308"/>
    </location>
</feature>
<comment type="caution">
    <text evidence="8">The sequence shown here is derived from an EMBL/GenBank/DDBJ whole genome shotgun (WGS) entry which is preliminary data.</text>
</comment>
<organism evidence="8 9">
    <name type="scientific">Umbelopsis vinacea</name>
    <dbReference type="NCBI Taxonomy" id="44442"/>
    <lineage>
        <taxon>Eukaryota</taxon>
        <taxon>Fungi</taxon>
        <taxon>Fungi incertae sedis</taxon>
        <taxon>Mucoromycota</taxon>
        <taxon>Mucoromycotina</taxon>
        <taxon>Umbelopsidomycetes</taxon>
        <taxon>Umbelopsidales</taxon>
        <taxon>Umbelopsidaceae</taxon>
        <taxon>Umbelopsis</taxon>
    </lineage>
</organism>
<dbReference type="Gene3D" id="3.30.780.10">
    <property type="entry name" value="SUI1-like domain"/>
    <property type="match status" value="1"/>
</dbReference>
<dbReference type="Pfam" id="PF00804">
    <property type="entry name" value="Syntaxin"/>
    <property type="match status" value="1"/>
</dbReference>
<dbReference type="NCBIfam" id="TIGR01159">
    <property type="entry name" value="DRP1"/>
    <property type="match status" value="1"/>
</dbReference>
<feature type="compositionally biased region" description="Polar residues" evidence="4">
    <location>
        <begin position="245"/>
        <end position="260"/>
    </location>
</feature>
<dbReference type="InterPro" id="IPR006011">
    <property type="entry name" value="Syntaxin_N"/>
</dbReference>
<comment type="subunit">
    <text evidence="2">Interacts with the 40S ribosomal subunit.</text>
</comment>
<dbReference type="GO" id="GO:0016192">
    <property type="term" value="P:vesicle-mediated transport"/>
    <property type="evidence" value="ECO:0007669"/>
    <property type="project" value="InterPro"/>
</dbReference>
<dbReference type="SUPFAM" id="SSF47661">
    <property type="entry name" value="t-snare proteins"/>
    <property type="match status" value="1"/>
</dbReference>